<dbReference type="GO" id="GO:0030897">
    <property type="term" value="C:HOPS complex"/>
    <property type="evidence" value="ECO:0000318"/>
    <property type="project" value="GO_Central"/>
</dbReference>
<dbReference type="Proteomes" id="UP000001514">
    <property type="component" value="Unassembled WGS sequence"/>
</dbReference>
<protein>
    <recommendedName>
        <fullName evidence="1">Vps41 beta-propeller domain-containing protein</fullName>
    </recommendedName>
</protein>
<accession>D8SQD6</accession>
<dbReference type="HOGENOM" id="CLU_001285_2_2_1"/>
<dbReference type="InterPro" id="IPR045111">
    <property type="entry name" value="Vps41/Vps8"/>
</dbReference>
<dbReference type="PANTHER" id="PTHR12616">
    <property type="entry name" value="VACUOLAR PROTEIN SORTING VPS41"/>
    <property type="match status" value="1"/>
</dbReference>
<dbReference type="PANTHER" id="PTHR12616:SF1">
    <property type="entry name" value="VACUOLAR PROTEIN SORTING-ASSOCIATED PROTEIN 41 HOMOLOG"/>
    <property type="match status" value="1"/>
</dbReference>
<dbReference type="GO" id="GO:0034058">
    <property type="term" value="P:endosomal vesicle fusion"/>
    <property type="evidence" value="ECO:0000318"/>
    <property type="project" value="GO_Central"/>
</dbReference>
<keyword evidence="3" id="KW-1185">Reference proteome</keyword>
<dbReference type="InterPro" id="IPR013083">
    <property type="entry name" value="Znf_RING/FYVE/PHD"/>
</dbReference>
<dbReference type="SUPFAM" id="SSF57850">
    <property type="entry name" value="RING/U-box"/>
    <property type="match status" value="1"/>
</dbReference>
<dbReference type="InParanoid" id="D8SQD6"/>
<evidence type="ECO:0000313" key="3">
    <source>
        <dbReference type="Proteomes" id="UP000001514"/>
    </source>
</evidence>
<dbReference type="eggNOG" id="KOG2066">
    <property type="taxonomic scope" value="Eukaryota"/>
</dbReference>
<dbReference type="Gene3D" id="3.30.40.10">
    <property type="entry name" value="Zinc/RING finger domain, C3HC4 (zinc finger)"/>
    <property type="match status" value="1"/>
</dbReference>
<dbReference type="GO" id="GO:0016236">
    <property type="term" value="P:macroautophagy"/>
    <property type="evidence" value="ECO:0000318"/>
    <property type="project" value="GO_Central"/>
</dbReference>
<evidence type="ECO:0000259" key="1">
    <source>
        <dbReference type="Pfam" id="PF23411"/>
    </source>
</evidence>
<dbReference type="STRING" id="88036.D8SQD6"/>
<evidence type="ECO:0000313" key="2">
    <source>
        <dbReference type="EMBL" id="EFJ13380.1"/>
    </source>
</evidence>
<dbReference type="AlphaFoldDB" id="D8SQD6"/>
<dbReference type="GO" id="GO:0005770">
    <property type="term" value="C:late endosome"/>
    <property type="evidence" value="ECO:0000318"/>
    <property type="project" value="GO_Central"/>
</dbReference>
<dbReference type="GO" id="GO:0006623">
    <property type="term" value="P:protein targeting to vacuole"/>
    <property type="evidence" value="ECO:0000318"/>
    <property type="project" value="GO_Central"/>
</dbReference>
<organism evidence="3">
    <name type="scientific">Selaginella moellendorffii</name>
    <name type="common">Spikemoss</name>
    <dbReference type="NCBI Taxonomy" id="88036"/>
    <lineage>
        <taxon>Eukaryota</taxon>
        <taxon>Viridiplantae</taxon>
        <taxon>Streptophyta</taxon>
        <taxon>Embryophyta</taxon>
        <taxon>Tracheophyta</taxon>
        <taxon>Lycopodiopsida</taxon>
        <taxon>Selaginellales</taxon>
        <taxon>Selaginellaceae</taxon>
        <taxon>Selaginella</taxon>
    </lineage>
</organism>
<dbReference type="GO" id="GO:0009267">
    <property type="term" value="P:cellular response to starvation"/>
    <property type="evidence" value="ECO:0000318"/>
    <property type="project" value="GO_Central"/>
</dbReference>
<dbReference type="EMBL" id="GL377633">
    <property type="protein sequence ID" value="EFJ13380.1"/>
    <property type="molecule type" value="Genomic_DNA"/>
</dbReference>
<sequence>MIALGTHGGRGAFAGLPGKPGEGICCSHCHCELSFDGAGEFVGSCSDDGSVLVSSLYTDSHEKFHYDMPMKAVALDPDYRKTKRFAGGGQAGRLILYSSKGWFGSKGYQDLDSGEGPIHAIVRRTSVIAWANDKGVKLFDTGSQQRLTFIEKPKNTPDAEYLRPHLVKDDVHLLIGWGSCIKIAALRIVSVLQTDDGICGLASCAESLMILTSKTETTGYTETGSSCPGVQWAAGDEPLYYIVSPKDVVVARRRDADDHVQWLLRHGRSDLSTFSTVQRHQKWLEKALVAVEAGNALFRLGKGEATVFISEDVLRQTSKRRQVVLNRLLANPGHHEQFLVLVRSWPRHIYSVPTIISVAEIQCSASGKTPFLLEGQLDNVLKLYLELQKHAVFDIIKEHHLYDALHGNTTCLKKRAASVFYTTIYMFEQDTNAGKKYHDLQVQLYAEFEPRLLPPFLIAVSITILTRHMMFAVEFVMMIYGMSLSTRACTIQIWSIGTLLDHTMGNIHSMQVINRIPKDMPVPRLRDRLVKVIMDYKTEALLREGCNNILKLKCHNSYRKAVVTSKKPCCICSEPLVSQRVAVLTLFCSHSYHLKCLQDMSPGSAEEQSLQKVTNSSWTSITSTTNAIFLG</sequence>
<dbReference type="Pfam" id="PF23556">
    <property type="entry name" value="TPR_Vps41"/>
    <property type="match status" value="1"/>
</dbReference>
<proteinExistence type="predicted"/>
<dbReference type="Gramene" id="EFJ13380">
    <property type="protein sequence ID" value="EFJ13380"/>
    <property type="gene ID" value="SELMODRAFT_424584"/>
</dbReference>
<dbReference type="SUPFAM" id="SSF101908">
    <property type="entry name" value="Putative isomerase YbhE"/>
    <property type="match status" value="1"/>
</dbReference>
<dbReference type="Pfam" id="PF23411">
    <property type="entry name" value="Beta-prop_Vps41"/>
    <property type="match status" value="1"/>
</dbReference>
<feature type="domain" description="Vps41 beta-propeller" evidence="1">
    <location>
        <begin position="2"/>
        <end position="222"/>
    </location>
</feature>
<dbReference type="KEGG" id="smo:SELMODRAFT_424584"/>
<dbReference type="InterPro" id="IPR057780">
    <property type="entry name" value="Beta-prop_Vps41"/>
</dbReference>
<name>D8SQD6_SELML</name>
<gene>
    <name evidence="2" type="ORF">SELMODRAFT_424584</name>
</gene>
<reference evidence="2 3" key="1">
    <citation type="journal article" date="2011" name="Science">
        <title>The Selaginella genome identifies genetic changes associated with the evolution of vascular plants.</title>
        <authorList>
            <person name="Banks J.A."/>
            <person name="Nishiyama T."/>
            <person name="Hasebe M."/>
            <person name="Bowman J.L."/>
            <person name="Gribskov M."/>
            <person name="dePamphilis C."/>
            <person name="Albert V.A."/>
            <person name="Aono N."/>
            <person name="Aoyama T."/>
            <person name="Ambrose B.A."/>
            <person name="Ashton N.W."/>
            <person name="Axtell M.J."/>
            <person name="Barker E."/>
            <person name="Barker M.S."/>
            <person name="Bennetzen J.L."/>
            <person name="Bonawitz N.D."/>
            <person name="Chapple C."/>
            <person name="Cheng C."/>
            <person name="Correa L.G."/>
            <person name="Dacre M."/>
            <person name="DeBarry J."/>
            <person name="Dreyer I."/>
            <person name="Elias M."/>
            <person name="Engstrom E.M."/>
            <person name="Estelle M."/>
            <person name="Feng L."/>
            <person name="Finet C."/>
            <person name="Floyd S.K."/>
            <person name="Frommer W.B."/>
            <person name="Fujita T."/>
            <person name="Gramzow L."/>
            <person name="Gutensohn M."/>
            <person name="Harholt J."/>
            <person name="Hattori M."/>
            <person name="Heyl A."/>
            <person name="Hirai T."/>
            <person name="Hiwatashi Y."/>
            <person name="Ishikawa M."/>
            <person name="Iwata M."/>
            <person name="Karol K.G."/>
            <person name="Koehler B."/>
            <person name="Kolukisaoglu U."/>
            <person name="Kubo M."/>
            <person name="Kurata T."/>
            <person name="Lalonde S."/>
            <person name="Li K."/>
            <person name="Li Y."/>
            <person name="Litt A."/>
            <person name="Lyons E."/>
            <person name="Manning G."/>
            <person name="Maruyama T."/>
            <person name="Michael T.P."/>
            <person name="Mikami K."/>
            <person name="Miyazaki S."/>
            <person name="Morinaga S."/>
            <person name="Murata T."/>
            <person name="Mueller-Roeber B."/>
            <person name="Nelson D.R."/>
            <person name="Obara M."/>
            <person name="Oguri Y."/>
            <person name="Olmstead R.G."/>
            <person name="Onodera N."/>
            <person name="Petersen B.L."/>
            <person name="Pils B."/>
            <person name="Prigge M."/>
            <person name="Rensing S.A."/>
            <person name="Riano-Pachon D.M."/>
            <person name="Roberts A.W."/>
            <person name="Sato Y."/>
            <person name="Scheller H.V."/>
            <person name="Schulz B."/>
            <person name="Schulz C."/>
            <person name="Shakirov E.V."/>
            <person name="Shibagaki N."/>
            <person name="Shinohara N."/>
            <person name="Shippen D.E."/>
            <person name="Soerensen I."/>
            <person name="Sotooka R."/>
            <person name="Sugimoto N."/>
            <person name="Sugita M."/>
            <person name="Sumikawa N."/>
            <person name="Tanurdzic M."/>
            <person name="Theissen G."/>
            <person name="Ulvskov P."/>
            <person name="Wakazuki S."/>
            <person name="Weng J.K."/>
            <person name="Willats W.W."/>
            <person name="Wipf D."/>
            <person name="Wolf P.G."/>
            <person name="Yang L."/>
            <person name="Zimmer A.D."/>
            <person name="Zhu Q."/>
            <person name="Mitros T."/>
            <person name="Hellsten U."/>
            <person name="Loque D."/>
            <person name="Otillar R."/>
            <person name="Salamov A."/>
            <person name="Schmutz J."/>
            <person name="Shapiro H."/>
            <person name="Lindquist E."/>
            <person name="Lucas S."/>
            <person name="Rokhsar D."/>
            <person name="Grigoriev I.V."/>
        </authorList>
    </citation>
    <scope>NUCLEOTIDE SEQUENCE [LARGE SCALE GENOMIC DNA]</scope>
</reference>